<evidence type="ECO:0000313" key="7">
    <source>
        <dbReference type="EMBL" id="KAB0267268.1"/>
    </source>
</evidence>
<evidence type="ECO:0000256" key="2">
    <source>
        <dbReference type="ARBA" id="ARBA00022630"/>
    </source>
</evidence>
<dbReference type="EMBL" id="VCMV01000013">
    <property type="protein sequence ID" value="KAB0267268.1"/>
    <property type="molecule type" value="Genomic_DNA"/>
</dbReference>
<dbReference type="PANTHER" id="PTHR43303">
    <property type="entry name" value="NADPH DEHYDROGENASE C23G7.10C-RELATED"/>
    <property type="match status" value="1"/>
</dbReference>
<dbReference type="GO" id="GO:0050661">
    <property type="term" value="F:NADP binding"/>
    <property type="evidence" value="ECO:0007669"/>
    <property type="project" value="InterPro"/>
</dbReference>
<proteinExistence type="predicted"/>
<dbReference type="Pfam" id="PF00724">
    <property type="entry name" value="Oxidored_FMN"/>
    <property type="match status" value="1"/>
</dbReference>
<dbReference type="InterPro" id="IPR013785">
    <property type="entry name" value="Aldolase_TIM"/>
</dbReference>
<reference evidence="7 8" key="1">
    <citation type="journal article" date="2019" name="Microorganisms">
        <title>Genome Insights into the Novel Species Microvirga brassicacearum, a Rapeseed Endophyte with Biotechnological Potential.</title>
        <authorList>
            <person name="Jimenez-Gomez A."/>
            <person name="Saati-Santamaria Z."/>
            <person name="Igual J.M."/>
            <person name="Rivas R."/>
            <person name="Mateos P.F."/>
            <person name="Garcia-Fraile P."/>
        </authorList>
    </citation>
    <scope>NUCLEOTIDE SEQUENCE [LARGE SCALE GENOMIC DNA]</scope>
    <source>
        <strain evidence="7 8">CDVBN77</strain>
    </source>
</reference>
<keyword evidence="3" id="KW-0288">FMN</keyword>
<evidence type="ECO:0000256" key="1">
    <source>
        <dbReference type="ARBA" id="ARBA00001917"/>
    </source>
</evidence>
<evidence type="ECO:0000313" key="8">
    <source>
        <dbReference type="Proteomes" id="UP000325684"/>
    </source>
</evidence>
<evidence type="ECO:0000256" key="5">
    <source>
        <dbReference type="ARBA" id="ARBA00023002"/>
    </source>
</evidence>
<name>A0A5N3PBZ2_9HYPH</name>
<feature type="domain" description="NADH:flavin oxidoreductase/NADH oxidase N-terminal" evidence="6">
    <location>
        <begin position="3"/>
        <end position="344"/>
    </location>
</feature>
<protein>
    <submittedName>
        <fullName evidence="7">NADH:flavin oxidoreductase/NADH oxidase</fullName>
    </submittedName>
</protein>
<evidence type="ECO:0000256" key="3">
    <source>
        <dbReference type="ARBA" id="ARBA00022643"/>
    </source>
</evidence>
<keyword evidence="2" id="KW-0285">Flavoprotein</keyword>
<dbReference type="SUPFAM" id="SSF51395">
    <property type="entry name" value="FMN-linked oxidoreductases"/>
    <property type="match status" value="1"/>
</dbReference>
<dbReference type="GO" id="GO:0010181">
    <property type="term" value="F:FMN binding"/>
    <property type="evidence" value="ECO:0007669"/>
    <property type="project" value="InterPro"/>
</dbReference>
<gene>
    <name evidence="7" type="ORF">FEZ63_08040</name>
</gene>
<evidence type="ECO:0000256" key="4">
    <source>
        <dbReference type="ARBA" id="ARBA00022857"/>
    </source>
</evidence>
<dbReference type="AlphaFoldDB" id="A0A5N3PBZ2"/>
<dbReference type="InterPro" id="IPR044152">
    <property type="entry name" value="YqjM-like"/>
</dbReference>
<organism evidence="7 8">
    <name type="scientific">Microvirga brassicacearum</name>
    <dbReference type="NCBI Taxonomy" id="2580413"/>
    <lineage>
        <taxon>Bacteria</taxon>
        <taxon>Pseudomonadati</taxon>
        <taxon>Pseudomonadota</taxon>
        <taxon>Alphaproteobacteria</taxon>
        <taxon>Hyphomicrobiales</taxon>
        <taxon>Methylobacteriaceae</taxon>
        <taxon>Microvirga</taxon>
    </lineage>
</organism>
<dbReference type="OrthoDB" id="9804454at2"/>
<keyword evidence="4" id="KW-0521">NADP</keyword>
<comment type="cofactor">
    <cofactor evidence="1">
        <name>FMN</name>
        <dbReference type="ChEBI" id="CHEBI:58210"/>
    </cofactor>
</comment>
<accession>A0A5N3PBZ2</accession>
<sequence>MTQLFDPLTLRSVTLRNRLAVSPMCQYDALDGFATDYHLVHYGKFALGGFGLVMIEATAVSPEGRITHGDLGLWDDAQIEGLASIATFLKKQGAVPAIQIAHAGPKAAMQRPYYGDGPLAAEDHGRGDHPWPIVSASALPVAEGWLVPTALDTEGIIKVRTDFAAAAQRALAAGVEALELHCAHGYLLNSFLSPLTNKRSDEYGGSRENRMRLPLEIARELRAIWPKDKPLFVRISAVDGSRAGVTIEDSIAFARELARIGVDVVDCSTGGIGTPYEYPNGYGYQVPHAERIKAETGLRTMAVGLIVDPRQAEAVVASGQADLVALGREALREPNFALHAEQALGAANPDSPFDNWPPQIGWWLNGRERKLTRLGPWAPDQEAAA</sequence>
<dbReference type="RefSeq" id="WP_150943148.1">
    <property type="nucleotide sequence ID" value="NZ_VCMV01000013.1"/>
</dbReference>
<keyword evidence="8" id="KW-1185">Reference proteome</keyword>
<dbReference type="Gene3D" id="3.20.20.70">
    <property type="entry name" value="Aldolase class I"/>
    <property type="match status" value="1"/>
</dbReference>
<comment type="caution">
    <text evidence="7">The sequence shown here is derived from an EMBL/GenBank/DDBJ whole genome shotgun (WGS) entry which is preliminary data.</text>
</comment>
<dbReference type="CDD" id="cd02932">
    <property type="entry name" value="OYE_YqiM_FMN"/>
    <property type="match status" value="1"/>
</dbReference>
<dbReference type="GO" id="GO:0003959">
    <property type="term" value="F:NADPH dehydrogenase activity"/>
    <property type="evidence" value="ECO:0007669"/>
    <property type="project" value="InterPro"/>
</dbReference>
<evidence type="ECO:0000259" key="6">
    <source>
        <dbReference type="Pfam" id="PF00724"/>
    </source>
</evidence>
<dbReference type="InterPro" id="IPR001155">
    <property type="entry name" value="OxRdtase_FMN_N"/>
</dbReference>
<dbReference type="PANTHER" id="PTHR43303:SF4">
    <property type="entry name" value="NADPH DEHYDROGENASE C23G7.10C-RELATED"/>
    <property type="match status" value="1"/>
</dbReference>
<dbReference type="Proteomes" id="UP000325684">
    <property type="component" value="Unassembled WGS sequence"/>
</dbReference>
<keyword evidence="5" id="KW-0560">Oxidoreductase</keyword>